<dbReference type="SUPFAM" id="SSF58069">
    <property type="entry name" value="Virus ectodomain"/>
    <property type="match status" value="1"/>
</dbReference>
<gene>
    <name evidence="1" type="ORF">AS28_06774</name>
</gene>
<feature type="non-terminal residue" evidence="1">
    <location>
        <position position="58"/>
    </location>
</feature>
<proteinExistence type="predicted"/>
<dbReference type="EMBL" id="KL225299">
    <property type="protein sequence ID" value="KFW70789.1"/>
    <property type="molecule type" value="Genomic_DNA"/>
</dbReference>
<accession>A0A093RIQ3</accession>
<name>A0A093RIQ3_PYGAD</name>
<sequence length="58" mass="6635">AAIDFLLLAQGHGCEEFEGMCCMNLSDHSESIHRSIQMLKKGVQKLKVEDSWNWLDKL</sequence>
<dbReference type="AlphaFoldDB" id="A0A093RIQ3"/>
<feature type="non-terminal residue" evidence="1">
    <location>
        <position position="1"/>
    </location>
</feature>
<organism evidence="1 2">
    <name type="scientific">Pygoscelis adeliae</name>
    <name type="common">Adelie penguin</name>
    <dbReference type="NCBI Taxonomy" id="9238"/>
    <lineage>
        <taxon>Eukaryota</taxon>
        <taxon>Metazoa</taxon>
        <taxon>Chordata</taxon>
        <taxon>Craniata</taxon>
        <taxon>Vertebrata</taxon>
        <taxon>Euteleostomi</taxon>
        <taxon>Archelosauria</taxon>
        <taxon>Archosauria</taxon>
        <taxon>Dinosauria</taxon>
        <taxon>Saurischia</taxon>
        <taxon>Theropoda</taxon>
        <taxon>Coelurosauria</taxon>
        <taxon>Aves</taxon>
        <taxon>Neognathae</taxon>
        <taxon>Neoaves</taxon>
        <taxon>Aequornithes</taxon>
        <taxon>Sphenisciformes</taxon>
        <taxon>Spheniscidae</taxon>
        <taxon>Pygoscelis</taxon>
    </lineage>
</organism>
<protein>
    <submittedName>
        <fullName evidence="1">Uncharacterized protein</fullName>
    </submittedName>
</protein>
<keyword evidence="2" id="KW-1185">Reference proteome</keyword>
<evidence type="ECO:0000313" key="1">
    <source>
        <dbReference type="EMBL" id="KFW70789.1"/>
    </source>
</evidence>
<reference evidence="1 2" key="1">
    <citation type="submission" date="2014-04" db="EMBL/GenBank/DDBJ databases">
        <title>Genome evolution of avian class.</title>
        <authorList>
            <person name="Zhang G."/>
            <person name="Li C."/>
        </authorList>
    </citation>
    <scope>NUCLEOTIDE SEQUENCE [LARGE SCALE GENOMIC DNA]</scope>
    <source>
        <strain evidence="1">BGI_AS28</strain>
    </source>
</reference>
<dbReference type="Gene3D" id="1.10.287.210">
    <property type="match status" value="1"/>
</dbReference>
<evidence type="ECO:0000313" key="2">
    <source>
        <dbReference type="Proteomes" id="UP000054081"/>
    </source>
</evidence>
<dbReference type="Proteomes" id="UP000054081">
    <property type="component" value="Unassembled WGS sequence"/>
</dbReference>